<name>A0A853B2G0_9PSEU</name>
<gene>
    <name evidence="1" type="ORF">HNR02_002365</name>
</gene>
<comment type="caution">
    <text evidence="1">The sequence shown here is derived from an EMBL/GenBank/DDBJ whole genome shotgun (WGS) entry which is preliminary data.</text>
</comment>
<evidence type="ECO:0000313" key="2">
    <source>
        <dbReference type="Proteomes" id="UP000549616"/>
    </source>
</evidence>
<evidence type="ECO:0000313" key="1">
    <source>
        <dbReference type="EMBL" id="NYI89042.1"/>
    </source>
</evidence>
<dbReference type="EMBL" id="JACCFK010000001">
    <property type="protein sequence ID" value="NYI89042.1"/>
    <property type="molecule type" value="Genomic_DNA"/>
</dbReference>
<protein>
    <submittedName>
        <fullName evidence="1">Uncharacterized protein</fullName>
    </submittedName>
</protein>
<keyword evidence="2" id="KW-1185">Reference proteome</keyword>
<organism evidence="1 2">
    <name type="scientific">Amycolatopsis endophytica</name>
    <dbReference type="NCBI Taxonomy" id="860233"/>
    <lineage>
        <taxon>Bacteria</taxon>
        <taxon>Bacillati</taxon>
        <taxon>Actinomycetota</taxon>
        <taxon>Actinomycetes</taxon>
        <taxon>Pseudonocardiales</taxon>
        <taxon>Pseudonocardiaceae</taxon>
        <taxon>Amycolatopsis</taxon>
    </lineage>
</organism>
<accession>A0A853B2G0</accession>
<dbReference type="AlphaFoldDB" id="A0A853B2G0"/>
<proteinExistence type="predicted"/>
<dbReference type="Proteomes" id="UP000549616">
    <property type="component" value="Unassembled WGS sequence"/>
</dbReference>
<sequence>MAGRDVEVVHAEAAGAFGDRDVTVAVSEPASRSA</sequence>
<reference evidence="1 2" key="1">
    <citation type="submission" date="2020-07" db="EMBL/GenBank/DDBJ databases">
        <title>Sequencing the genomes of 1000 actinobacteria strains.</title>
        <authorList>
            <person name="Klenk H.-P."/>
        </authorList>
    </citation>
    <scope>NUCLEOTIDE SEQUENCE [LARGE SCALE GENOMIC DNA]</scope>
    <source>
        <strain evidence="1 2">DSM 104006</strain>
    </source>
</reference>